<comment type="catalytic activity">
    <reaction evidence="3">
        <text>[protein]-peptidylproline (omega=180) = [protein]-peptidylproline (omega=0)</text>
        <dbReference type="Rhea" id="RHEA:16237"/>
        <dbReference type="Rhea" id="RHEA-COMP:10747"/>
        <dbReference type="Rhea" id="RHEA-COMP:10748"/>
        <dbReference type="ChEBI" id="CHEBI:83833"/>
        <dbReference type="ChEBI" id="CHEBI:83834"/>
        <dbReference type="EC" id="5.2.1.8"/>
    </reaction>
</comment>
<keyword evidence="2 3" id="KW-0413">Isomerase</keyword>
<dbReference type="GO" id="GO:0006457">
    <property type="term" value="P:protein folding"/>
    <property type="evidence" value="ECO:0007669"/>
    <property type="project" value="InterPro"/>
</dbReference>
<dbReference type="EC" id="5.2.1.8" evidence="3"/>
<dbReference type="Pfam" id="PF00160">
    <property type="entry name" value="Pro_isomerase"/>
    <property type="match status" value="1"/>
</dbReference>
<reference evidence="6 7" key="1">
    <citation type="journal article" date="2015" name="Nature">
        <title>rRNA introns, odd ribosomes, and small enigmatic genomes across a large radiation of phyla.</title>
        <authorList>
            <person name="Brown C.T."/>
            <person name="Hug L.A."/>
            <person name="Thomas B.C."/>
            <person name="Sharon I."/>
            <person name="Castelle C.J."/>
            <person name="Singh A."/>
            <person name="Wilkins M.J."/>
            <person name="Williams K.H."/>
            <person name="Banfield J.F."/>
        </authorList>
    </citation>
    <scope>NUCLEOTIDE SEQUENCE [LARGE SCALE GENOMIC DNA]</scope>
</reference>
<dbReference type="Gene3D" id="2.40.100.10">
    <property type="entry name" value="Cyclophilin-like"/>
    <property type="match status" value="1"/>
</dbReference>
<dbReference type="InterPro" id="IPR029000">
    <property type="entry name" value="Cyclophilin-like_dom_sf"/>
</dbReference>
<dbReference type="Proteomes" id="UP000034917">
    <property type="component" value="Unassembled WGS sequence"/>
</dbReference>
<accession>A0A0G0GHF3</accession>
<dbReference type="CDD" id="cd00317">
    <property type="entry name" value="cyclophilin"/>
    <property type="match status" value="1"/>
</dbReference>
<feature type="domain" description="PPIase cyclophilin-type" evidence="5">
    <location>
        <begin position="57"/>
        <end position="199"/>
    </location>
</feature>
<dbReference type="AlphaFoldDB" id="A0A0G0GHF3"/>
<evidence type="ECO:0000259" key="5">
    <source>
        <dbReference type="PROSITE" id="PS50072"/>
    </source>
</evidence>
<dbReference type="PRINTS" id="PR00153">
    <property type="entry name" value="CSAPPISMRASE"/>
</dbReference>
<sequence>MFKKIFLYIFIVIAAVSLYVIITNPQPKPTDSMKDKYPFPLINSKKKYTAVMEASEGKITIQLNAKQTPITVSNFVSLAKKGFYNKTIFHRVIKGFMIQGGDPNGNGTGGPGYKFDDEPFTGEYTRGTIAMANAGPNTNGSQFFIMHADYPLPKNYVIFGKVIGGMEVVDKIASAEVKPSVSGENSTPVNPVVIKSILIEEK</sequence>
<evidence type="ECO:0000256" key="2">
    <source>
        <dbReference type="ARBA" id="ARBA00023235"/>
    </source>
</evidence>
<evidence type="ECO:0000256" key="4">
    <source>
        <dbReference type="SAM" id="Phobius"/>
    </source>
</evidence>
<comment type="similarity">
    <text evidence="3">Belongs to the cyclophilin-type PPIase family.</text>
</comment>
<dbReference type="PANTHER" id="PTHR45625">
    <property type="entry name" value="PEPTIDYL-PROLYL CIS-TRANS ISOMERASE-RELATED"/>
    <property type="match status" value="1"/>
</dbReference>
<keyword evidence="4" id="KW-0472">Membrane</keyword>
<dbReference type="SUPFAM" id="SSF50891">
    <property type="entry name" value="Cyclophilin-like"/>
    <property type="match status" value="1"/>
</dbReference>
<gene>
    <name evidence="6" type="ORF">US40_C0007G0014</name>
</gene>
<protein>
    <recommendedName>
        <fullName evidence="3">Peptidyl-prolyl cis-trans isomerase</fullName>
        <shortName evidence="3">PPIase</shortName>
        <ecNumber evidence="3">5.2.1.8</ecNumber>
    </recommendedName>
</protein>
<keyword evidence="4" id="KW-0812">Transmembrane</keyword>
<dbReference type="GO" id="GO:0003755">
    <property type="term" value="F:peptidyl-prolyl cis-trans isomerase activity"/>
    <property type="evidence" value="ECO:0007669"/>
    <property type="project" value="UniProtKB-UniRule"/>
</dbReference>
<keyword evidence="4" id="KW-1133">Transmembrane helix</keyword>
<feature type="transmembrane region" description="Helical" evidence="4">
    <location>
        <begin position="5"/>
        <end position="22"/>
    </location>
</feature>
<evidence type="ECO:0000313" key="7">
    <source>
        <dbReference type="Proteomes" id="UP000034917"/>
    </source>
</evidence>
<dbReference type="PROSITE" id="PS50072">
    <property type="entry name" value="CSA_PPIASE_2"/>
    <property type="match status" value="1"/>
</dbReference>
<comment type="function">
    <text evidence="3">PPIases accelerate the folding of proteins. It catalyzes the cis-trans isomerization of proline imidic peptide bonds in oligopeptides.</text>
</comment>
<organism evidence="6 7">
    <name type="scientific">Candidatus Roizmanbacteria bacterium GW2011_GWC2_37_13</name>
    <dbReference type="NCBI Taxonomy" id="1618486"/>
    <lineage>
        <taxon>Bacteria</taxon>
        <taxon>Candidatus Roizmaniibacteriota</taxon>
    </lineage>
</organism>
<dbReference type="PROSITE" id="PS00170">
    <property type="entry name" value="CSA_PPIASE_1"/>
    <property type="match status" value="1"/>
</dbReference>
<comment type="caution">
    <text evidence="6">The sequence shown here is derived from an EMBL/GenBank/DDBJ whole genome shotgun (WGS) entry which is preliminary data.</text>
</comment>
<evidence type="ECO:0000313" key="6">
    <source>
        <dbReference type="EMBL" id="KKQ25515.1"/>
    </source>
</evidence>
<keyword evidence="1 3" id="KW-0697">Rotamase</keyword>
<dbReference type="InterPro" id="IPR002130">
    <property type="entry name" value="Cyclophilin-type_PPIase_dom"/>
</dbReference>
<dbReference type="InterPro" id="IPR020892">
    <property type="entry name" value="Cyclophilin-type_PPIase_CS"/>
</dbReference>
<evidence type="ECO:0000256" key="1">
    <source>
        <dbReference type="ARBA" id="ARBA00023110"/>
    </source>
</evidence>
<dbReference type="PANTHER" id="PTHR45625:SF4">
    <property type="entry name" value="PEPTIDYLPROLYL ISOMERASE DOMAIN AND WD REPEAT-CONTAINING PROTEIN 1"/>
    <property type="match status" value="1"/>
</dbReference>
<dbReference type="EMBL" id="LBSV01000007">
    <property type="protein sequence ID" value="KKQ25515.1"/>
    <property type="molecule type" value="Genomic_DNA"/>
</dbReference>
<dbReference type="InterPro" id="IPR044666">
    <property type="entry name" value="Cyclophilin_A-like"/>
</dbReference>
<dbReference type="PATRIC" id="fig|1618486.3.peg.598"/>
<proteinExistence type="inferred from homology"/>
<evidence type="ECO:0000256" key="3">
    <source>
        <dbReference type="RuleBase" id="RU363019"/>
    </source>
</evidence>
<name>A0A0G0GHF3_9BACT</name>